<dbReference type="SUPFAM" id="SSF55729">
    <property type="entry name" value="Acyl-CoA N-acyltransferases (Nat)"/>
    <property type="match status" value="1"/>
</dbReference>
<dbReference type="Proteomes" id="UP000527143">
    <property type="component" value="Unassembled WGS sequence"/>
</dbReference>
<proteinExistence type="predicted"/>
<feature type="domain" description="N-acetyltransferase" evidence="1">
    <location>
        <begin position="44"/>
        <end position="203"/>
    </location>
</feature>
<evidence type="ECO:0000313" key="3">
    <source>
        <dbReference type="Proteomes" id="UP000527143"/>
    </source>
</evidence>
<keyword evidence="2" id="KW-0808">Transferase</keyword>
<accession>A0A840YQI8</accession>
<dbReference type="InterPro" id="IPR016181">
    <property type="entry name" value="Acyl_CoA_acyltransferase"/>
</dbReference>
<dbReference type="Gene3D" id="3.40.630.30">
    <property type="match status" value="1"/>
</dbReference>
<dbReference type="InterPro" id="IPR000182">
    <property type="entry name" value="GNAT_dom"/>
</dbReference>
<dbReference type="Pfam" id="PF00583">
    <property type="entry name" value="Acetyltransf_1"/>
    <property type="match status" value="1"/>
</dbReference>
<sequence length="222" mass="25485">MAESFVARLRRRAAQQGVRRTLAKLWGDHVFRHSESVILECNPELLRAGDPRAAEGIEFLTLRRGDAVPPLCPWLAHRRGDFDAMLADGKLGLFVLRDGVAVGCVWVSIEDHHDPKAREHYRVAPGEAYHYSLLVEPEERRRGTSMAFSRYFVSSLRSLGIQRQFGVVDRANRASYQVLSHFGYRECGVRVRHFYLLHTRWTRVSSYAGTLGLSEPRRRRRA</sequence>
<keyword evidence="3" id="KW-1185">Reference proteome</keyword>
<gene>
    <name evidence="2" type="ORF">FHT02_002222</name>
</gene>
<dbReference type="RefSeq" id="WP_184087398.1">
    <property type="nucleotide sequence ID" value="NZ_JACIJF010000005.1"/>
</dbReference>
<evidence type="ECO:0000259" key="1">
    <source>
        <dbReference type="PROSITE" id="PS51186"/>
    </source>
</evidence>
<dbReference type="GO" id="GO:0016747">
    <property type="term" value="F:acyltransferase activity, transferring groups other than amino-acyl groups"/>
    <property type="evidence" value="ECO:0007669"/>
    <property type="project" value="InterPro"/>
</dbReference>
<dbReference type="EMBL" id="JACIJF010000005">
    <property type="protein sequence ID" value="MBB5710982.1"/>
    <property type="molecule type" value="Genomic_DNA"/>
</dbReference>
<reference evidence="2 3" key="1">
    <citation type="submission" date="2020-08" db="EMBL/GenBank/DDBJ databases">
        <title>Genomic Encyclopedia of Type Strains, Phase IV (KMG-IV): sequencing the most valuable type-strain genomes for metagenomic binning, comparative biology and taxonomic classification.</title>
        <authorList>
            <person name="Goeker M."/>
        </authorList>
    </citation>
    <scope>NUCLEOTIDE SEQUENCE [LARGE SCALE GENOMIC DNA]</scope>
    <source>
        <strain evidence="2 3">DSM 26736</strain>
    </source>
</reference>
<organism evidence="2 3">
    <name type="scientific">Sphingomonas xinjiangensis</name>
    <dbReference type="NCBI Taxonomy" id="643568"/>
    <lineage>
        <taxon>Bacteria</taxon>
        <taxon>Pseudomonadati</taxon>
        <taxon>Pseudomonadota</taxon>
        <taxon>Alphaproteobacteria</taxon>
        <taxon>Sphingomonadales</taxon>
        <taxon>Sphingomonadaceae</taxon>
        <taxon>Sphingomonas</taxon>
    </lineage>
</organism>
<evidence type="ECO:0000313" key="2">
    <source>
        <dbReference type="EMBL" id="MBB5710982.1"/>
    </source>
</evidence>
<dbReference type="AlphaFoldDB" id="A0A840YQI8"/>
<comment type="caution">
    <text evidence="2">The sequence shown here is derived from an EMBL/GenBank/DDBJ whole genome shotgun (WGS) entry which is preliminary data.</text>
</comment>
<dbReference type="PROSITE" id="PS51186">
    <property type="entry name" value="GNAT"/>
    <property type="match status" value="1"/>
</dbReference>
<protein>
    <submittedName>
        <fullName evidence="2">GNAT superfamily N-acetyltransferase</fullName>
    </submittedName>
</protein>
<name>A0A840YQI8_9SPHN</name>